<dbReference type="Proteomes" id="UP000002316">
    <property type="component" value="Chromosome 4"/>
</dbReference>
<dbReference type="EMBL" id="FN554967">
    <property type="protein sequence ID" value="CBH10750.1"/>
    <property type="molecule type" value="Genomic_DNA"/>
</dbReference>
<dbReference type="RefSeq" id="XP_011773038.1">
    <property type="nucleotide sequence ID" value="XM_011774736.1"/>
</dbReference>
<proteinExistence type="predicted"/>
<name>C9ZM77_TRYB9</name>
<dbReference type="KEGG" id="tbg:TbgDal_IV4490"/>
<evidence type="ECO:0000313" key="1">
    <source>
        <dbReference type="EMBL" id="CBH10750.1"/>
    </source>
</evidence>
<dbReference type="GeneID" id="23859894"/>
<organism evidence="1 2">
    <name type="scientific">Trypanosoma brucei gambiense (strain MHOM/CI/86/DAL972)</name>
    <dbReference type="NCBI Taxonomy" id="679716"/>
    <lineage>
        <taxon>Eukaryota</taxon>
        <taxon>Discoba</taxon>
        <taxon>Euglenozoa</taxon>
        <taxon>Kinetoplastea</taxon>
        <taxon>Metakinetoplastina</taxon>
        <taxon>Trypanosomatida</taxon>
        <taxon>Trypanosomatidae</taxon>
        <taxon>Trypanosoma</taxon>
    </lineage>
</organism>
<sequence>MCFYVGIAVCAHVYVPPSIGVCYVTSLSCIFDYFISATASRDFFSTAWEARHIVNDVFTRPFNRLNPVLEKIKRRDSCGIVKGCWSGATFFFCGELMQLIFPSSLTYSFSPSPYKQKKNIYIYAPAGDNRLS</sequence>
<reference evidence="2" key="1">
    <citation type="journal article" date="2010" name="PLoS Negl. Trop. Dis.">
        <title>The genome sequence of Trypanosoma brucei gambiense, causative agent of chronic human african trypanosomiasis.</title>
        <authorList>
            <person name="Jackson A.P."/>
            <person name="Sanders M."/>
            <person name="Berry A."/>
            <person name="McQuillan J."/>
            <person name="Aslett M.A."/>
            <person name="Quail M.A."/>
            <person name="Chukualim B."/>
            <person name="Capewell P."/>
            <person name="MacLeod A."/>
            <person name="Melville S.E."/>
            <person name="Gibson W."/>
            <person name="Barry J.D."/>
            <person name="Berriman M."/>
            <person name="Hertz-Fowler C."/>
        </authorList>
    </citation>
    <scope>NUCLEOTIDE SEQUENCE [LARGE SCALE GENOMIC DNA]</scope>
    <source>
        <strain evidence="2">MHOM/CI/86/DAL972</strain>
    </source>
</reference>
<protein>
    <submittedName>
        <fullName evidence="1">Uncharacterized protein</fullName>
    </submittedName>
</protein>
<accession>C9ZM77</accession>
<gene>
    <name evidence="1" type="ORF">TbgDal_IV4490</name>
</gene>
<evidence type="ECO:0000313" key="2">
    <source>
        <dbReference type="Proteomes" id="UP000002316"/>
    </source>
</evidence>
<dbReference type="AlphaFoldDB" id="C9ZM77"/>